<sequence>MWRLEWATRNRVSIKIFVTKAKIILRNPVSQQKRSLIIDYDKSSEAIGEF</sequence>
<keyword evidence="2" id="KW-1185">Reference proteome</keyword>
<dbReference type="RefSeq" id="WP_190880414.1">
    <property type="nucleotide sequence ID" value="NZ_JACJSK010000063.1"/>
</dbReference>
<proteinExistence type="predicted"/>
<name>A0ABR8ENP5_9CYAN</name>
<evidence type="ECO:0000313" key="1">
    <source>
        <dbReference type="EMBL" id="MBD2547246.1"/>
    </source>
</evidence>
<dbReference type="EMBL" id="JACJSK010000063">
    <property type="protein sequence ID" value="MBD2547246.1"/>
    <property type="molecule type" value="Genomic_DNA"/>
</dbReference>
<evidence type="ECO:0000313" key="2">
    <source>
        <dbReference type="Proteomes" id="UP000641954"/>
    </source>
</evidence>
<protein>
    <submittedName>
        <fullName evidence="1">Uncharacterized protein</fullName>
    </submittedName>
</protein>
<reference evidence="1 2" key="1">
    <citation type="journal article" date="2020" name="ISME J.">
        <title>Comparative genomics reveals insights into cyanobacterial evolution and habitat adaptation.</title>
        <authorList>
            <person name="Chen M.Y."/>
            <person name="Teng W.K."/>
            <person name="Zhao L."/>
            <person name="Hu C.X."/>
            <person name="Zhou Y.K."/>
            <person name="Han B.P."/>
            <person name="Song L.R."/>
            <person name="Shu W.S."/>
        </authorList>
    </citation>
    <scope>NUCLEOTIDE SEQUENCE [LARGE SCALE GENOMIC DNA]</scope>
    <source>
        <strain evidence="1 2">FACHB-1370</strain>
    </source>
</reference>
<gene>
    <name evidence="1" type="ORF">H6G72_26150</name>
</gene>
<comment type="caution">
    <text evidence="1">The sequence shown here is derived from an EMBL/GenBank/DDBJ whole genome shotgun (WGS) entry which is preliminary data.</text>
</comment>
<organism evidence="1 2">
    <name type="scientific">Planktothricoides raciborskii FACHB-1370</name>
    <dbReference type="NCBI Taxonomy" id="2949576"/>
    <lineage>
        <taxon>Bacteria</taxon>
        <taxon>Bacillati</taxon>
        <taxon>Cyanobacteriota</taxon>
        <taxon>Cyanophyceae</taxon>
        <taxon>Oscillatoriophycideae</taxon>
        <taxon>Oscillatoriales</taxon>
        <taxon>Oscillatoriaceae</taxon>
        <taxon>Planktothricoides</taxon>
    </lineage>
</organism>
<dbReference type="Proteomes" id="UP000641954">
    <property type="component" value="Unassembled WGS sequence"/>
</dbReference>
<accession>A0ABR8ENP5</accession>